<dbReference type="InterPro" id="IPR007280">
    <property type="entry name" value="Peptidase_C_arc/bac"/>
</dbReference>
<keyword evidence="2" id="KW-0964">Secreted</keyword>
<dbReference type="PRINTS" id="PR00723">
    <property type="entry name" value="SUBTILISIN"/>
</dbReference>
<evidence type="ECO:0000256" key="5">
    <source>
        <dbReference type="ARBA" id="ARBA00022801"/>
    </source>
</evidence>
<reference evidence="12" key="1">
    <citation type="submission" date="2022-04" db="EMBL/GenBank/DDBJ databases">
        <title>Lysobacter sp. CAU 1642 isolated from sea sand.</title>
        <authorList>
            <person name="Kim W."/>
        </authorList>
    </citation>
    <scope>NUCLEOTIDE SEQUENCE</scope>
    <source>
        <strain evidence="12">CAU 1642</strain>
    </source>
</reference>
<dbReference type="SUPFAM" id="SSF54897">
    <property type="entry name" value="Protease propeptides/inhibitors"/>
    <property type="match status" value="1"/>
</dbReference>
<dbReference type="Pfam" id="PF00041">
    <property type="entry name" value="fn3"/>
    <property type="match status" value="1"/>
</dbReference>
<accession>A0ABT0GE12</accession>
<protein>
    <submittedName>
        <fullName evidence="12">S8 family serine peptidase</fullName>
    </submittedName>
</protein>
<feature type="active site" description="Charge relay system" evidence="7">
    <location>
        <position position="130"/>
    </location>
</feature>
<feature type="active site" description="Charge relay system" evidence="7">
    <location>
        <position position="160"/>
    </location>
</feature>
<comment type="caution">
    <text evidence="12">The sequence shown here is derived from an EMBL/GenBank/DDBJ whole genome shotgun (WGS) entry which is preliminary data.</text>
</comment>
<dbReference type="PROSITE" id="PS50853">
    <property type="entry name" value="FN3"/>
    <property type="match status" value="1"/>
</dbReference>
<dbReference type="InterPro" id="IPR015500">
    <property type="entry name" value="Peptidase_S8_subtilisin-rel"/>
</dbReference>
<dbReference type="InterPro" id="IPR036852">
    <property type="entry name" value="Peptidase_S8/S53_dom_sf"/>
</dbReference>
<dbReference type="Pfam" id="PF02225">
    <property type="entry name" value="PA"/>
    <property type="match status" value="1"/>
</dbReference>
<dbReference type="PANTHER" id="PTHR43806:SF11">
    <property type="entry name" value="CEREVISIN-RELATED"/>
    <property type="match status" value="1"/>
</dbReference>
<dbReference type="Gene3D" id="2.60.120.380">
    <property type="match status" value="1"/>
</dbReference>
<dbReference type="SMART" id="SM00060">
    <property type="entry name" value="FN3"/>
    <property type="match status" value="1"/>
</dbReference>
<dbReference type="PROSITE" id="PS00137">
    <property type="entry name" value="SUBTILASE_HIS"/>
    <property type="match status" value="1"/>
</dbReference>
<evidence type="ECO:0000256" key="4">
    <source>
        <dbReference type="ARBA" id="ARBA00022729"/>
    </source>
</evidence>
<evidence type="ECO:0000313" key="13">
    <source>
        <dbReference type="Proteomes" id="UP001431449"/>
    </source>
</evidence>
<gene>
    <name evidence="12" type="ORF">M0G41_03800</name>
</gene>
<dbReference type="InterPro" id="IPR008979">
    <property type="entry name" value="Galactose-bd-like_sf"/>
</dbReference>
<keyword evidence="3 7" id="KW-0645">Protease</keyword>
<keyword evidence="2" id="KW-0134">Cell wall</keyword>
<proteinExistence type="inferred from homology"/>
<dbReference type="InterPro" id="IPR050131">
    <property type="entry name" value="Peptidase_S8_subtilisin-like"/>
</dbReference>
<dbReference type="PROSITE" id="PS51892">
    <property type="entry name" value="SUBTILASE"/>
    <property type="match status" value="1"/>
</dbReference>
<dbReference type="Proteomes" id="UP001431449">
    <property type="component" value="Unassembled WGS sequence"/>
</dbReference>
<dbReference type="InterPro" id="IPR023827">
    <property type="entry name" value="Peptidase_S8_Asp-AS"/>
</dbReference>
<dbReference type="InterPro" id="IPR022398">
    <property type="entry name" value="Peptidase_S8_His-AS"/>
</dbReference>
<comment type="similarity">
    <text evidence="1 7 8">Belongs to the peptidase S8 family.</text>
</comment>
<organism evidence="12 13">
    <name type="scientific">Pseudomarimonas salicorniae</name>
    <dbReference type="NCBI Taxonomy" id="2933270"/>
    <lineage>
        <taxon>Bacteria</taxon>
        <taxon>Pseudomonadati</taxon>
        <taxon>Pseudomonadota</taxon>
        <taxon>Gammaproteobacteria</taxon>
        <taxon>Lysobacterales</taxon>
        <taxon>Lysobacteraceae</taxon>
        <taxon>Pseudomarimonas</taxon>
    </lineage>
</organism>
<dbReference type="InterPro" id="IPR003137">
    <property type="entry name" value="PA_domain"/>
</dbReference>
<keyword evidence="13" id="KW-1185">Reference proteome</keyword>
<keyword evidence="5 7" id="KW-0378">Hydrolase</keyword>
<evidence type="ECO:0000256" key="3">
    <source>
        <dbReference type="ARBA" id="ARBA00022670"/>
    </source>
</evidence>
<keyword evidence="6 7" id="KW-0720">Serine protease</keyword>
<evidence type="ECO:0000256" key="6">
    <source>
        <dbReference type="ARBA" id="ARBA00022825"/>
    </source>
</evidence>
<name>A0ABT0GE12_9GAMM</name>
<dbReference type="InterPro" id="IPR013783">
    <property type="entry name" value="Ig-like_fold"/>
</dbReference>
<dbReference type="Gene3D" id="3.30.70.80">
    <property type="entry name" value="Peptidase S8 propeptide/proteinase inhibitor I9"/>
    <property type="match status" value="1"/>
</dbReference>
<evidence type="ECO:0000313" key="12">
    <source>
        <dbReference type="EMBL" id="MCK7592790.1"/>
    </source>
</evidence>
<dbReference type="SUPFAM" id="SSF49265">
    <property type="entry name" value="Fibronectin type III"/>
    <property type="match status" value="1"/>
</dbReference>
<evidence type="ECO:0000259" key="10">
    <source>
        <dbReference type="PROSITE" id="PS50853"/>
    </source>
</evidence>
<evidence type="ECO:0000256" key="2">
    <source>
        <dbReference type="ARBA" id="ARBA00022512"/>
    </source>
</evidence>
<dbReference type="InterPro" id="IPR036116">
    <property type="entry name" value="FN3_sf"/>
</dbReference>
<dbReference type="PROSITE" id="PS00136">
    <property type="entry name" value="SUBTILASE_ASP"/>
    <property type="match status" value="1"/>
</dbReference>
<dbReference type="SUPFAM" id="SSF49785">
    <property type="entry name" value="Galactose-binding domain-like"/>
    <property type="match status" value="1"/>
</dbReference>
<feature type="domain" description="Fibronectin type-III" evidence="10">
    <location>
        <begin position="513"/>
        <end position="610"/>
    </location>
</feature>
<dbReference type="PROSITE" id="PS51829">
    <property type="entry name" value="P_HOMO_B"/>
    <property type="match status" value="1"/>
</dbReference>
<feature type="domain" description="P/Homo B" evidence="11">
    <location>
        <begin position="717"/>
        <end position="839"/>
    </location>
</feature>
<dbReference type="InterPro" id="IPR037045">
    <property type="entry name" value="S8pro/Inhibitor_I9_sf"/>
</dbReference>
<feature type="active site" description="Charge relay system" evidence="7">
    <location>
        <position position="445"/>
    </location>
</feature>
<evidence type="ECO:0000256" key="1">
    <source>
        <dbReference type="ARBA" id="ARBA00011073"/>
    </source>
</evidence>
<dbReference type="Gene3D" id="2.60.40.10">
    <property type="entry name" value="Immunoglobulins"/>
    <property type="match status" value="1"/>
</dbReference>
<dbReference type="Pfam" id="PF00082">
    <property type="entry name" value="Peptidase_S8"/>
    <property type="match status" value="2"/>
</dbReference>
<dbReference type="RefSeq" id="WP_248205199.1">
    <property type="nucleotide sequence ID" value="NZ_JALNMH010000002.1"/>
</dbReference>
<evidence type="ECO:0000259" key="11">
    <source>
        <dbReference type="PROSITE" id="PS51829"/>
    </source>
</evidence>
<dbReference type="EMBL" id="JALNMH010000002">
    <property type="protein sequence ID" value="MCK7592790.1"/>
    <property type="molecule type" value="Genomic_DNA"/>
</dbReference>
<feature type="signal peptide" evidence="9">
    <location>
        <begin position="1"/>
        <end position="24"/>
    </location>
</feature>
<dbReference type="Gene3D" id="2.60.120.260">
    <property type="entry name" value="Galactose-binding domain-like"/>
    <property type="match status" value="1"/>
</dbReference>
<feature type="chain" id="PRO_5046191097" evidence="9">
    <location>
        <begin position="25"/>
        <end position="839"/>
    </location>
</feature>
<dbReference type="Gene3D" id="3.50.30.30">
    <property type="match status" value="1"/>
</dbReference>
<evidence type="ECO:0000256" key="7">
    <source>
        <dbReference type="PROSITE-ProRule" id="PRU01240"/>
    </source>
</evidence>
<dbReference type="PANTHER" id="PTHR43806">
    <property type="entry name" value="PEPTIDASE S8"/>
    <property type="match status" value="1"/>
</dbReference>
<dbReference type="InterPro" id="IPR002884">
    <property type="entry name" value="P_dom"/>
</dbReference>
<dbReference type="Pfam" id="PF04151">
    <property type="entry name" value="PPC"/>
    <property type="match status" value="1"/>
</dbReference>
<dbReference type="SUPFAM" id="SSF52743">
    <property type="entry name" value="Subtilisin-like"/>
    <property type="match status" value="1"/>
</dbReference>
<dbReference type="InterPro" id="IPR003961">
    <property type="entry name" value="FN3_dom"/>
</dbReference>
<keyword evidence="4 9" id="KW-0732">Signal</keyword>
<dbReference type="PROSITE" id="PS00138">
    <property type="entry name" value="SUBTILASE_SER"/>
    <property type="match status" value="1"/>
</dbReference>
<dbReference type="Pfam" id="PF01483">
    <property type="entry name" value="P_proprotein"/>
    <property type="match status" value="1"/>
</dbReference>
<dbReference type="CDD" id="cd00063">
    <property type="entry name" value="FN3"/>
    <property type="match status" value="1"/>
</dbReference>
<sequence>MKKAVRIGVLAAGISLAMAGTVSAADGHRYIVQLEEGVSAKQMTGALAGKVAGQAAKVHHEFEDLGAIAMTLSKAQLAAMRSDPRVKSIEIDPERYPMAQTQPYGIAQVGAPSAWASGHTGNGVMVCVIDSGLKADHEDFAGVDIRGGYPSGWNTDTCGHGTHVAGTVAAQDNNVGVVGVSPGVVSLYIVRYFGGANCGLNYASTLIDAANRCKTAADAAGKKLVINMSLGGSGSSTTERNSFQSLLDQGVLSIAAAGNDGNSSLSYPASYDAVMSVAAIDSNKAKADFSQFNSQVEISGPGVGVLSTYPIASATTSVGGAAYSVTAMTNTPQLTRSGAIVNGGTCETVGSWSGKVVLCQRGNISFEQKVVNAQTGGGTAAIVYNNAPGTFGGTLSSPTQTTIPSVAMSQEDGQEIVASRLGQSATVSTIANNNTSAYSPLDGTSMATPHVAGAAAVVWSSNLSATALDVRNALTSTAEDLGTAGRDTSFGFGLVRIPNAIAALAGPAPDTTPPSTVASLSASSAGTSAVSLSWSAATDTGGSGLAGYKIERCSGASCSNFAQIATTTSTSYSNTGLTAATTYRYRVRAYDGAGNNGNYSGIAQATTDSAGGGGGSVLSNGVPVNGLSGATGTQLAYTLVVPAGATNLSFNLSGGSGDADLYVKFGSAPTTGSYDCRSWASGNTESCSFASPQAGTYHVLVNAYSTFSGASLVGNFTPPSGGGGATFFENTADYAIPDNNSTGITSPITVSGRTGNAPTNLKVAVDIRHTYIGDLIVDLIAPDGSVYNLHNRTGGSADNIIQTYTVNASSEAANGTWLLKVRDRARADTGYINAWSLQF</sequence>
<dbReference type="InterPro" id="IPR023828">
    <property type="entry name" value="Peptidase_S8_Ser-AS"/>
</dbReference>
<dbReference type="InterPro" id="IPR000209">
    <property type="entry name" value="Peptidase_S8/S53_dom"/>
</dbReference>
<evidence type="ECO:0000256" key="8">
    <source>
        <dbReference type="RuleBase" id="RU003355"/>
    </source>
</evidence>
<evidence type="ECO:0000256" key="9">
    <source>
        <dbReference type="SAM" id="SignalP"/>
    </source>
</evidence>
<dbReference type="Gene3D" id="3.40.50.200">
    <property type="entry name" value="Peptidase S8/S53 domain"/>
    <property type="match status" value="1"/>
</dbReference>